<evidence type="ECO:0000256" key="3">
    <source>
        <dbReference type="ARBA" id="ARBA00010617"/>
    </source>
</evidence>
<dbReference type="AlphaFoldDB" id="A0A8K0HVH1"/>
<dbReference type="PANTHER" id="PTHR47944:SF17">
    <property type="entry name" value="3,9-DIHYDROXYPTEROCARPAN 6A-MONOOXYGENASE"/>
    <property type="match status" value="1"/>
</dbReference>
<evidence type="ECO:0000256" key="2">
    <source>
        <dbReference type="ARBA" id="ARBA00004167"/>
    </source>
</evidence>
<keyword evidence="11" id="KW-0472">Membrane</keyword>
<keyword evidence="6 12" id="KW-0479">Metal-binding</keyword>
<dbReference type="Pfam" id="PF00067">
    <property type="entry name" value="p450"/>
    <property type="match status" value="1"/>
</dbReference>
<gene>
    <name evidence="14" type="ORF">COCNU_01G012030</name>
</gene>
<name>A0A8K0HVH1_COCNU</name>
<comment type="caution">
    <text evidence="14">The sequence shown here is derived from an EMBL/GenBank/DDBJ whole genome shotgun (WGS) entry which is preliminary data.</text>
</comment>
<reference evidence="14" key="1">
    <citation type="journal article" date="2017" name="Gigascience">
        <title>The genome draft of coconut (Cocos nucifera).</title>
        <authorList>
            <person name="Xiao Y."/>
            <person name="Xu P."/>
            <person name="Fan H."/>
            <person name="Baudouin L."/>
            <person name="Xia W."/>
            <person name="Bocs S."/>
            <person name="Xu J."/>
            <person name="Li Q."/>
            <person name="Guo A."/>
            <person name="Zhou L."/>
            <person name="Li J."/>
            <person name="Wu Y."/>
            <person name="Ma Z."/>
            <person name="Armero A."/>
            <person name="Issali A.E."/>
            <person name="Liu N."/>
            <person name="Peng M."/>
            <person name="Yang Y."/>
        </authorList>
    </citation>
    <scope>NUCLEOTIDE SEQUENCE</scope>
    <source>
        <tissue evidence="14">Spear leaf of Hainan Tall coconut</tissue>
    </source>
</reference>
<sequence>MKETMRLHPAAPIAHRQTTKDIHVGGNDIPANTVLMVNLWAIGRDPTYWEYPLEFRPERFMSDVAAIDVRGQHFQLLPFGSGRRGCPGMVLALQVVSVTVAAMVQGFEWEVVEGGDGRVGMEEKEGMVAAREHPLVLVPVARLDPFPAMPQ</sequence>
<dbReference type="InterPro" id="IPR001128">
    <property type="entry name" value="Cyt_P450"/>
</dbReference>
<dbReference type="Gene3D" id="1.10.630.10">
    <property type="entry name" value="Cytochrome P450"/>
    <property type="match status" value="1"/>
</dbReference>
<keyword evidence="9 12" id="KW-0408">Iron</keyword>
<dbReference type="OrthoDB" id="2789670at2759"/>
<keyword evidence="7" id="KW-1133">Transmembrane helix</keyword>
<dbReference type="GO" id="GO:0016705">
    <property type="term" value="F:oxidoreductase activity, acting on paired donors, with incorporation or reduction of molecular oxygen"/>
    <property type="evidence" value="ECO:0007669"/>
    <property type="project" value="InterPro"/>
</dbReference>
<evidence type="ECO:0000256" key="11">
    <source>
        <dbReference type="ARBA" id="ARBA00023136"/>
    </source>
</evidence>
<organism evidence="14 15">
    <name type="scientific">Cocos nucifera</name>
    <name type="common">Coconut palm</name>
    <dbReference type="NCBI Taxonomy" id="13894"/>
    <lineage>
        <taxon>Eukaryota</taxon>
        <taxon>Viridiplantae</taxon>
        <taxon>Streptophyta</taxon>
        <taxon>Embryophyta</taxon>
        <taxon>Tracheophyta</taxon>
        <taxon>Spermatophyta</taxon>
        <taxon>Magnoliopsida</taxon>
        <taxon>Liliopsida</taxon>
        <taxon>Arecaceae</taxon>
        <taxon>Arecoideae</taxon>
        <taxon>Cocoseae</taxon>
        <taxon>Attaleinae</taxon>
        <taxon>Cocos</taxon>
    </lineage>
</organism>
<keyword evidence="5" id="KW-0812">Transmembrane</keyword>
<dbReference type="PRINTS" id="PR00463">
    <property type="entry name" value="EP450I"/>
</dbReference>
<dbReference type="GO" id="GO:0005506">
    <property type="term" value="F:iron ion binding"/>
    <property type="evidence" value="ECO:0007669"/>
    <property type="project" value="InterPro"/>
</dbReference>
<dbReference type="Proteomes" id="UP000797356">
    <property type="component" value="Chromosome 1"/>
</dbReference>
<keyword evidence="15" id="KW-1185">Reference proteome</keyword>
<evidence type="ECO:0000256" key="7">
    <source>
        <dbReference type="ARBA" id="ARBA00022989"/>
    </source>
</evidence>
<protein>
    <submittedName>
        <fullName evidence="14">Putative Cytochrome P450 93A3</fullName>
    </submittedName>
</protein>
<evidence type="ECO:0000256" key="9">
    <source>
        <dbReference type="ARBA" id="ARBA00023004"/>
    </source>
</evidence>
<dbReference type="PANTHER" id="PTHR47944">
    <property type="entry name" value="CYTOCHROME P450 98A9"/>
    <property type="match status" value="1"/>
</dbReference>
<evidence type="ECO:0000256" key="1">
    <source>
        <dbReference type="ARBA" id="ARBA00001971"/>
    </source>
</evidence>
<comment type="subcellular location">
    <subcellularLocation>
        <location evidence="2">Membrane</location>
        <topology evidence="2">Single-pass membrane protein</topology>
    </subcellularLocation>
</comment>
<evidence type="ECO:0000256" key="6">
    <source>
        <dbReference type="ARBA" id="ARBA00022723"/>
    </source>
</evidence>
<dbReference type="InterPro" id="IPR002401">
    <property type="entry name" value="Cyt_P450_E_grp-I"/>
</dbReference>
<feature type="binding site" description="axial binding residue" evidence="12">
    <location>
        <position position="86"/>
    </location>
    <ligand>
        <name>heme</name>
        <dbReference type="ChEBI" id="CHEBI:30413"/>
    </ligand>
    <ligandPart>
        <name>Fe</name>
        <dbReference type="ChEBI" id="CHEBI:18248"/>
    </ligandPart>
</feature>
<dbReference type="InterPro" id="IPR036396">
    <property type="entry name" value="Cyt_P450_sf"/>
</dbReference>
<keyword evidence="8 13" id="KW-0560">Oxidoreductase</keyword>
<accession>A0A8K0HVH1</accession>
<keyword evidence="4 12" id="KW-0349">Heme</keyword>
<evidence type="ECO:0000313" key="14">
    <source>
        <dbReference type="EMBL" id="KAG1327269.1"/>
    </source>
</evidence>
<dbReference type="EMBL" id="CM017872">
    <property type="protein sequence ID" value="KAG1327269.1"/>
    <property type="molecule type" value="Genomic_DNA"/>
</dbReference>
<comment type="similarity">
    <text evidence="3 13">Belongs to the cytochrome P450 family.</text>
</comment>
<proteinExistence type="inferred from homology"/>
<evidence type="ECO:0000256" key="8">
    <source>
        <dbReference type="ARBA" id="ARBA00023002"/>
    </source>
</evidence>
<dbReference type="GO" id="GO:0004497">
    <property type="term" value="F:monooxygenase activity"/>
    <property type="evidence" value="ECO:0007669"/>
    <property type="project" value="UniProtKB-KW"/>
</dbReference>
<dbReference type="GO" id="GO:0020037">
    <property type="term" value="F:heme binding"/>
    <property type="evidence" value="ECO:0007669"/>
    <property type="project" value="InterPro"/>
</dbReference>
<comment type="cofactor">
    <cofactor evidence="1 12">
        <name>heme</name>
        <dbReference type="ChEBI" id="CHEBI:30413"/>
    </cofactor>
</comment>
<dbReference type="SUPFAM" id="SSF48264">
    <property type="entry name" value="Cytochrome P450"/>
    <property type="match status" value="1"/>
</dbReference>
<evidence type="ECO:0000256" key="10">
    <source>
        <dbReference type="ARBA" id="ARBA00023033"/>
    </source>
</evidence>
<evidence type="ECO:0000256" key="12">
    <source>
        <dbReference type="PIRSR" id="PIRSR602401-1"/>
    </source>
</evidence>
<dbReference type="GO" id="GO:0016020">
    <property type="term" value="C:membrane"/>
    <property type="evidence" value="ECO:0007669"/>
    <property type="project" value="UniProtKB-SubCell"/>
</dbReference>
<evidence type="ECO:0000256" key="4">
    <source>
        <dbReference type="ARBA" id="ARBA00022617"/>
    </source>
</evidence>
<dbReference type="InterPro" id="IPR017972">
    <property type="entry name" value="Cyt_P450_CS"/>
</dbReference>
<evidence type="ECO:0000256" key="13">
    <source>
        <dbReference type="RuleBase" id="RU000461"/>
    </source>
</evidence>
<dbReference type="PROSITE" id="PS00086">
    <property type="entry name" value="CYTOCHROME_P450"/>
    <property type="match status" value="1"/>
</dbReference>
<evidence type="ECO:0000256" key="5">
    <source>
        <dbReference type="ARBA" id="ARBA00022692"/>
    </source>
</evidence>
<reference evidence="14" key="2">
    <citation type="submission" date="2019-07" db="EMBL/GenBank/DDBJ databases">
        <authorList>
            <person name="Yang Y."/>
            <person name="Bocs S."/>
            <person name="Baudouin L."/>
        </authorList>
    </citation>
    <scope>NUCLEOTIDE SEQUENCE</scope>
    <source>
        <tissue evidence="14">Spear leaf of Hainan Tall coconut</tissue>
    </source>
</reference>
<evidence type="ECO:0000313" key="15">
    <source>
        <dbReference type="Proteomes" id="UP000797356"/>
    </source>
</evidence>
<keyword evidence="10 13" id="KW-0503">Monooxygenase</keyword>